<dbReference type="PANTHER" id="PTHR45973">
    <property type="entry name" value="PROTEIN PHOSPHATASE 1 REGULATORY SUBUNIT SDS22-RELATED"/>
    <property type="match status" value="1"/>
</dbReference>
<organism evidence="5 6">
    <name type="scientific">Novymonas esmeraldas</name>
    <dbReference type="NCBI Taxonomy" id="1808958"/>
    <lineage>
        <taxon>Eukaryota</taxon>
        <taxon>Discoba</taxon>
        <taxon>Euglenozoa</taxon>
        <taxon>Kinetoplastea</taxon>
        <taxon>Metakinetoplastina</taxon>
        <taxon>Trypanosomatida</taxon>
        <taxon>Trypanosomatidae</taxon>
        <taxon>Novymonas</taxon>
    </lineage>
</organism>
<keyword evidence="2" id="KW-0677">Repeat</keyword>
<feature type="region of interest" description="Disordered" evidence="4">
    <location>
        <begin position="396"/>
        <end position="417"/>
    </location>
</feature>
<dbReference type="SUPFAM" id="SSF52047">
    <property type="entry name" value="RNI-like"/>
    <property type="match status" value="1"/>
</dbReference>
<accession>A0AAW0EUN6</accession>
<evidence type="ECO:0000256" key="4">
    <source>
        <dbReference type="SAM" id="MobiDB-lite"/>
    </source>
</evidence>
<feature type="coiled-coil region" evidence="3">
    <location>
        <begin position="690"/>
        <end position="773"/>
    </location>
</feature>
<feature type="compositionally biased region" description="Low complexity" evidence="4">
    <location>
        <begin position="594"/>
        <end position="603"/>
    </location>
</feature>
<comment type="caution">
    <text evidence="5">The sequence shown here is derived from an EMBL/GenBank/DDBJ whole genome shotgun (WGS) entry which is preliminary data.</text>
</comment>
<dbReference type="PROSITE" id="PS51450">
    <property type="entry name" value="LRR"/>
    <property type="match status" value="2"/>
</dbReference>
<keyword evidence="6" id="KW-1185">Reference proteome</keyword>
<dbReference type="Gene3D" id="3.80.10.10">
    <property type="entry name" value="Ribonuclease Inhibitor"/>
    <property type="match status" value="2"/>
</dbReference>
<dbReference type="AlphaFoldDB" id="A0AAW0EUN6"/>
<gene>
    <name evidence="5" type="ORF">NESM_000739900</name>
</gene>
<dbReference type="EMBL" id="JAECZO010000122">
    <property type="protein sequence ID" value="KAK7197863.1"/>
    <property type="molecule type" value="Genomic_DNA"/>
</dbReference>
<name>A0AAW0EUN6_9TRYP</name>
<feature type="region of interest" description="Disordered" evidence="4">
    <location>
        <begin position="235"/>
        <end position="282"/>
    </location>
</feature>
<feature type="compositionally biased region" description="Low complexity" evidence="4">
    <location>
        <begin position="258"/>
        <end position="273"/>
    </location>
</feature>
<dbReference type="InterPro" id="IPR032675">
    <property type="entry name" value="LRR_dom_sf"/>
</dbReference>
<dbReference type="PANTHER" id="PTHR45973:SF34">
    <property type="entry name" value="PROTEIN PHOSPHATASE 1 REGULATORY SUBUNIT 42"/>
    <property type="match status" value="1"/>
</dbReference>
<proteinExistence type="predicted"/>
<dbReference type="InterPro" id="IPR050576">
    <property type="entry name" value="Cilia_flagella_integrity"/>
</dbReference>
<dbReference type="InterPro" id="IPR001611">
    <property type="entry name" value="Leu-rich_rpt"/>
</dbReference>
<evidence type="ECO:0000256" key="2">
    <source>
        <dbReference type="ARBA" id="ARBA00022737"/>
    </source>
</evidence>
<keyword evidence="3" id="KW-0175">Coiled coil</keyword>
<evidence type="ECO:0000313" key="6">
    <source>
        <dbReference type="Proteomes" id="UP001430356"/>
    </source>
</evidence>
<evidence type="ECO:0000313" key="5">
    <source>
        <dbReference type="EMBL" id="KAK7197863.1"/>
    </source>
</evidence>
<keyword evidence="1" id="KW-0433">Leucine-rich repeat</keyword>
<evidence type="ECO:0000256" key="1">
    <source>
        <dbReference type="ARBA" id="ARBA00022614"/>
    </source>
</evidence>
<protein>
    <submittedName>
        <fullName evidence="5">Leucine Rich Repeat</fullName>
    </submittedName>
</protein>
<feature type="region of interest" description="Disordered" evidence="4">
    <location>
        <begin position="573"/>
        <end position="629"/>
    </location>
</feature>
<reference evidence="5 6" key="1">
    <citation type="journal article" date="2021" name="MBio">
        <title>A New Model Trypanosomatid, Novymonas esmeraldas: Genomic Perception of Its 'Candidatus Pandoraea novymonadis' Endosymbiont.</title>
        <authorList>
            <person name="Zakharova A."/>
            <person name="Saura A."/>
            <person name="Butenko A."/>
            <person name="Podesvova L."/>
            <person name="Warmusova S."/>
            <person name="Kostygov A.Y."/>
            <person name="Nenarokova A."/>
            <person name="Lukes J."/>
            <person name="Opperdoes F.R."/>
            <person name="Yurchenko V."/>
        </authorList>
    </citation>
    <scope>NUCLEOTIDE SEQUENCE [LARGE SCALE GENOMIC DNA]</scope>
    <source>
        <strain evidence="5 6">E262AT.01</strain>
    </source>
</reference>
<sequence>MSISLERRGIYELGEEHPRRYGLTAAAVAAAVELHLDHNHLRTLQRPFARPAVVDTSATAAATSAAATGTPESLAEQSSAVRLFTSLAQLFVSHNQLRSLSGLCGVADTLTVLVATHNALTSLDGMQACRRLTYVDLSNNSIESLHGLPLLCAAPPHEAVAVATTHDRRRLSARAGDVDGAGAATAAANADADDAQLEHVSIVDAADVDERDRSRASIATASVSLSFQTLTGADAHPQLRGAGRGPTQEGAQQQQTLVPAAAGASGGAVVRPAARPRRSGDTSIQFDVDDTLLPMSDAGDGSVTLLLAHNRLRGRALSCLAARDADRHDRHRPWCATLTHLDISHNYLEDLRDARQLCVPTRGAAAPVLPRLRRLDISGNPALVNGSLAEELARATAPPSVTHTSARRPTLAPAADEAETRVMGSRVSPLPVQFRVHYTSRLLEAALRAPAPAPVHGVFADVAAARDAMEALLTSLAVHWQRMALPSTATATAPMAASPCLVELRGSELSVLAAALQQRGVRLGDTLEARMAVAPPAAPGRLAGHGGSAAMSSVADADASVFLTPPPRRMRAADVNVASSAPPAQRSAERMNISDASRTPARAAADDTRSAADDDDDDESVTTTAIATTDSRHIGTSAVGYRVLRGRGQTRPAAVDTSASHSDAAAVHVSSSDAARPTAARQPSADAVELQLLRAEVTELRRRYRELQRQTRDQTCVLQRQEAAMRELKTAAALTRREQQEAQAGLKAAHREIERLREHAQALSAAAAAAAREAAPTSSTPPSV</sequence>
<dbReference type="Proteomes" id="UP001430356">
    <property type="component" value="Unassembled WGS sequence"/>
</dbReference>
<evidence type="ECO:0000256" key="3">
    <source>
        <dbReference type="SAM" id="Coils"/>
    </source>
</evidence>